<accession>A0A8E2AR13</accession>
<feature type="non-terminal residue" evidence="3">
    <location>
        <position position="1"/>
    </location>
</feature>
<sequence>EETVHYRVYSNGGAQDWESIFPPGGGFIYLGPQDRPFGLSMYHQHHCPMSLREAAIAGKATGHVFHCLSYLRQMVLCEADATLEPVIPVPDNPCAEYIGVAHVCRDWTQVY</sequence>
<dbReference type="AlphaFoldDB" id="A0A8E2AR13"/>
<evidence type="ECO:0000313" key="3">
    <source>
        <dbReference type="EMBL" id="OCH88793.1"/>
    </source>
</evidence>
<feature type="non-terminal residue" evidence="3">
    <location>
        <position position="111"/>
    </location>
</feature>
<evidence type="ECO:0000256" key="1">
    <source>
        <dbReference type="ARBA" id="ARBA00004685"/>
    </source>
</evidence>
<evidence type="ECO:0000256" key="2">
    <source>
        <dbReference type="ARBA" id="ARBA00035112"/>
    </source>
</evidence>
<keyword evidence="4" id="KW-1185">Reference proteome</keyword>
<comment type="pathway">
    <text evidence="1">Mycotoxin biosynthesis.</text>
</comment>
<dbReference type="Pfam" id="PF11807">
    <property type="entry name" value="UstYa"/>
    <property type="match status" value="1"/>
</dbReference>
<dbReference type="OrthoDB" id="3687641at2759"/>
<name>A0A8E2AR13_9APHY</name>
<proteinExistence type="inferred from homology"/>
<reference evidence="3 4" key="1">
    <citation type="submission" date="2016-07" db="EMBL/GenBank/DDBJ databases">
        <title>Draft genome of the white-rot fungus Obba rivulosa 3A-2.</title>
        <authorList>
            <consortium name="DOE Joint Genome Institute"/>
            <person name="Miettinen O."/>
            <person name="Riley R."/>
            <person name="Acob R."/>
            <person name="Barry K."/>
            <person name="Cullen D."/>
            <person name="De Vries R."/>
            <person name="Hainaut M."/>
            <person name="Hatakka A."/>
            <person name="Henrissat B."/>
            <person name="Hilden K."/>
            <person name="Kuo R."/>
            <person name="Labutti K."/>
            <person name="Lipzen A."/>
            <person name="Makela M.R."/>
            <person name="Sandor L."/>
            <person name="Spatafora J.W."/>
            <person name="Grigoriev I.V."/>
            <person name="Hibbett D.S."/>
        </authorList>
    </citation>
    <scope>NUCLEOTIDE SEQUENCE [LARGE SCALE GENOMIC DNA]</scope>
    <source>
        <strain evidence="3 4">3A-2</strain>
    </source>
</reference>
<dbReference type="PANTHER" id="PTHR33365">
    <property type="entry name" value="YALI0B05434P"/>
    <property type="match status" value="1"/>
</dbReference>
<organism evidence="3 4">
    <name type="scientific">Obba rivulosa</name>
    <dbReference type="NCBI Taxonomy" id="1052685"/>
    <lineage>
        <taxon>Eukaryota</taxon>
        <taxon>Fungi</taxon>
        <taxon>Dikarya</taxon>
        <taxon>Basidiomycota</taxon>
        <taxon>Agaricomycotina</taxon>
        <taxon>Agaricomycetes</taxon>
        <taxon>Polyporales</taxon>
        <taxon>Gelatoporiaceae</taxon>
        <taxon>Obba</taxon>
    </lineage>
</organism>
<gene>
    <name evidence="3" type="ORF">OBBRIDRAFT_706540</name>
</gene>
<dbReference type="EMBL" id="KV722443">
    <property type="protein sequence ID" value="OCH88793.1"/>
    <property type="molecule type" value="Genomic_DNA"/>
</dbReference>
<protein>
    <submittedName>
        <fullName evidence="3">Uncharacterized protein</fullName>
    </submittedName>
</protein>
<comment type="similarity">
    <text evidence="2">Belongs to the ustYa family.</text>
</comment>
<dbReference type="Proteomes" id="UP000250043">
    <property type="component" value="Unassembled WGS sequence"/>
</dbReference>
<evidence type="ECO:0000313" key="4">
    <source>
        <dbReference type="Proteomes" id="UP000250043"/>
    </source>
</evidence>
<dbReference type="InterPro" id="IPR021765">
    <property type="entry name" value="UstYa-like"/>
</dbReference>
<dbReference type="PANTHER" id="PTHR33365:SF4">
    <property type="entry name" value="CYCLOCHLOROTINE BIOSYNTHESIS PROTEIN O"/>
    <property type="match status" value="1"/>
</dbReference>
<dbReference type="GO" id="GO:0043386">
    <property type="term" value="P:mycotoxin biosynthetic process"/>
    <property type="evidence" value="ECO:0007669"/>
    <property type="project" value="InterPro"/>
</dbReference>